<evidence type="ECO:0000313" key="2">
    <source>
        <dbReference type="Proteomes" id="UP000054783"/>
    </source>
</evidence>
<evidence type="ECO:0000313" key="1">
    <source>
        <dbReference type="EMBL" id="KRY03042.1"/>
    </source>
</evidence>
<reference evidence="1 2" key="1">
    <citation type="submission" date="2015-01" db="EMBL/GenBank/DDBJ databases">
        <title>Evolution of Trichinella species and genotypes.</title>
        <authorList>
            <person name="Korhonen P.K."/>
            <person name="Edoardo P."/>
            <person name="Giuseppe L.R."/>
            <person name="Gasser R.B."/>
        </authorList>
    </citation>
    <scope>NUCLEOTIDE SEQUENCE [LARGE SCALE GENOMIC DNA]</scope>
    <source>
        <strain evidence="1">ISS2496</strain>
    </source>
</reference>
<protein>
    <submittedName>
        <fullName evidence="1">Uncharacterized protein</fullName>
    </submittedName>
</protein>
<dbReference type="OrthoDB" id="429521at2759"/>
<dbReference type="Proteomes" id="UP000054783">
    <property type="component" value="Unassembled WGS sequence"/>
</dbReference>
<keyword evidence="2" id="KW-1185">Reference proteome</keyword>
<dbReference type="AlphaFoldDB" id="A0A0V0YS15"/>
<gene>
    <name evidence="1" type="ORF">T12_11383</name>
</gene>
<accession>A0A0V0YS15</accession>
<dbReference type="EMBL" id="JYDQ01003195">
    <property type="protein sequence ID" value="KRY03042.1"/>
    <property type="molecule type" value="Genomic_DNA"/>
</dbReference>
<feature type="non-terminal residue" evidence="1">
    <location>
        <position position="98"/>
    </location>
</feature>
<name>A0A0V0YS15_9BILA</name>
<comment type="caution">
    <text evidence="1">The sequence shown here is derived from an EMBL/GenBank/DDBJ whole genome shotgun (WGS) entry which is preliminary data.</text>
</comment>
<sequence>MLWKTLGIYWDRSRDHLSFISLRTSSRDSRDSKRQMLSTASSMHLRLNGLPGHFHGKTQNPISIFVSTWNFLGRSLPDDVDHLWVKWKQELEELPLIN</sequence>
<proteinExistence type="predicted"/>
<organism evidence="1 2">
    <name type="scientific">Trichinella patagoniensis</name>
    <dbReference type="NCBI Taxonomy" id="990121"/>
    <lineage>
        <taxon>Eukaryota</taxon>
        <taxon>Metazoa</taxon>
        <taxon>Ecdysozoa</taxon>
        <taxon>Nematoda</taxon>
        <taxon>Enoplea</taxon>
        <taxon>Dorylaimia</taxon>
        <taxon>Trichinellida</taxon>
        <taxon>Trichinellidae</taxon>
        <taxon>Trichinella</taxon>
    </lineage>
</organism>